<dbReference type="Proteomes" id="UP000294530">
    <property type="component" value="Unassembled WGS sequence"/>
</dbReference>
<dbReference type="SUPFAM" id="SSF52540">
    <property type="entry name" value="P-loop containing nucleoside triphosphate hydrolases"/>
    <property type="match status" value="1"/>
</dbReference>
<keyword evidence="1" id="KW-0963">Cytoplasm</keyword>
<feature type="region of interest" description="Disordered" evidence="5">
    <location>
        <begin position="21"/>
        <end position="46"/>
    </location>
</feature>
<feature type="region of interest" description="Disordered" evidence="5">
    <location>
        <begin position="568"/>
        <end position="615"/>
    </location>
</feature>
<keyword evidence="3" id="KW-0378">Hydrolase</keyword>
<dbReference type="AlphaFoldDB" id="A0A976IBF4"/>
<evidence type="ECO:0000313" key="8">
    <source>
        <dbReference type="Proteomes" id="UP000294530"/>
    </source>
</evidence>
<evidence type="ECO:0000256" key="3">
    <source>
        <dbReference type="ARBA" id="ARBA00022801"/>
    </source>
</evidence>
<gene>
    <name evidence="7" type="ORF">CCR75_001818</name>
</gene>
<evidence type="ECO:0000256" key="1">
    <source>
        <dbReference type="ARBA" id="ARBA00022490"/>
    </source>
</evidence>
<feature type="compositionally biased region" description="Basic residues" evidence="5">
    <location>
        <begin position="570"/>
        <end position="586"/>
    </location>
</feature>
<dbReference type="KEGG" id="blac:94345590"/>
<feature type="domain" description="G" evidence="6">
    <location>
        <begin position="349"/>
        <end position="414"/>
    </location>
</feature>
<evidence type="ECO:0000259" key="6">
    <source>
        <dbReference type="Pfam" id="PF01926"/>
    </source>
</evidence>
<dbReference type="PANTHER" id="PTHR45709">
    <property type="entry name" value="LARGE SUBUNIT GTPASE 1 HOMOLOG-RELATED"/>
    <property type="match status" value="1"/>
</dbReference>
<keyword evidence="8" id="KW-1185">Reference proteome</keyword>
<sequence>MGRKGTKLKKGELGNALMRTQKTTSSITTKDVASSAGKNVSERDGGDASTALASYLEGSSLDDFLASAVLANRHFTAVKESILLVDGVDMGPQVIEKDRNVVPEMKFVEMKVPRRPQWDKSTTAEELNRMERESFLAWRRDIATLEASSEHLEVTPFEKNLEVWRQLWHVRERSDIMVQIVDARNPLFYRYYQFWSLYVNLNFLTFILFDMRSTDLEAYAKESETVKRTLMIVNKSDFLDERQRIEWKSYFHKEHIEFAFFSAKDAQHEVDEKAKQMRLELKVDGSHENEVIEAETTHQDLNMEALVPVKNDPYRVLSRDELLNWMTKIAAEVLDEVGLRVKDKGLIKFGMVGFPNVGKSSVINALLGASTNLHKTQRVAVGATPGKTKHFQTMILSEKIMLCDCPGLVFPSFVNSKAEMYCCGVLPISQLRDHISPCQLLCHRISKRVFEQTYGIKIFGSKTAKDTDPVEIYALLETYARNRGYTTTGKGGPDTSRAARDILRHYVAGRLLYCHPPPEVSDPTIFDIHEIAKARFPLASPCAQENDINLSPTKPNAKLDFDTTVEGKRALSKRLKKHGRKGRKGRDRNPYEDSELSESVVSVHINSGGKKNRRL</sequence>
<dbReference type="GO" id="GO:0005829">
    <property type="term" value="C:cytosol"/>
    <property type="evidence" value="ECO:0007669"/>
    <property type="project" value="TreeGrafter"/>
</dbReference>
<dbReference type="GO" id="GO:0005525">
    <property type="term" value="F:GTP binding"/>
    <property type="evidence" value="ECO:0007669"/>
    <property type="project" value="UniProtKB-KW"/>
</dbReference>
<dbReference type="RefSeq" id="XP_067815126.1">
    <property type="nucleotide sequence ID" value="XM_067959919.1"/>
</dbReference>
<organism evidence="7 8">
    <name type="scientific">Bremia lactucae</name>
    <name type="common">Lettuce downy mildew</name>
    <dbReference type="NCBI Taxonomy" id="4779"/>
    <lineage>
        <taxon>Eukaryota</taxon>
        <taxon>Sar</taxon>
        <taxon>Stramenopiles</taxon>
        <taxon>Oomycota</taxon>
        <taxon>Peronosporomycetes</taxon>
        <taxon>Peronosporales</taxon>
        <taxon>Peronosporaceae</taxon>
        <taxon>Bremia</taxon>
    </lineage>
</organism>
<dbReference type="InterPro" id="IPR043358">
    <property type="entry name" value="GNL1-like"/>
</dbReference>
<dbReference type="OrthoDB" id="61815at2759"/>
<evidence type="ECO:0000256" key="4">
    <source>
        <dbReference type="ARBA" id="ARBA00023134"/>
    </source>
</evidence>
<evidence type="ECO:0000256" key="2">
    <source>
        <dbReference type="ARBA" id="ARBA00022741"/>
    </source>
</evidence>
<keyword evidence="4" id="KW-0342">GTP-binding</keyword>
<dbReference type="CDD" id="cd01857">
    <property type="entry name" value="HSR1_MMR1"/>
    <property type="match status" value="1"/>
</dbReference>
<reference evidence="7 8" key="1">
    <citation type="journal article" date="2021" name="Genome Biol.">
        <title>AFLAP: assembly-free linkage analysis pipeline using k-mers from genome sequencing data.</title>
        <authorList>
            <person name="Fletcher K."/>
            <person name="Zhang L."/>
            <person name="Gil J."/>
            <person name="Han R."/>
            <person name="Cavanaugh K."/>
            <person name="Michelmore R."/>
        </authorList>
    </citation>
    <scope>NUCLEOTIDE SEQUENCE [LARGE SCALE GENOMIC DNA]</scope>
    <source>
        <strain evidence="7 8">SF5</strain>
    </source>
</reference>
<dbReference type="GeneID" id="94345590"/>
<dbReference type="GO" id="GO:0003924">
    <property type="term" value="F:GTPase activity"/>
    <property type="evidence" value="ECO:0007669"/>
    <property type="project" value="InterPro"/>
</dbReference>
<dbReference type="InterPro" id="IPR027417">
    <property type="entry name" value="P-loop_NTPase"/>
</dbReference>
<accession>A0A976IBF4</accession>
<protein>
    <recommendedName>
        <fullName evidence="6">G domain-containing protein</fullName>
    </recommendedName>
</protein>
<name>A0A976IBF4_BRELC</name>
<comment type="caution">
    <text evidence="7">The sequence shown here is derived from an EMBL/GenBank/DDBJ whole genome shotgun (WGS) entry which is preliminary data.</text>
</comment>
<dbReference type="Gene3D" id="3.40.50.300">
    <property type="entry name" value="P-loop containing nucleotide triphosphate hydrolases"/>
    <property type="match status" value="1"/>
</dbReference>
<dbReference type="PANTHER" id="PTHR45709:SF2">
    <property type="entry name" value="LARGE SUBUNIT GTPASE 1 HOMOLOG"/>
    <property type="match status" value="1"/>
</dbReference>
<dbReference type="Pfam" id="PF01926">
    <property type="entry name" value="MMR_HSR1"/>
    <property type="match status" value="1"/>
</dbReference>
<evidence type="ECO:0000313" key="7">
    <source>
        <dbReference type="EMBL" id="TDH65627.1"/>
    </source>
</evidence>
<feature type="compositionally biased region" description="Polar residues" evidence="5">
    <location>
        <begin position="21"/>
        <end position="38"/>
    </location>
</feature>
<dbReference type="EMBL" id="SHOA02000002">
    <property type="protein sequence ID" value="TDH65627.1"/>
    <property type="molecule type" value="Genomic_DNA"/>
</dbReference>
<dbReference type="InterPro" id="IPR006073">
    <property type="entry name" value="GTP-bd"/>
</dbReference>
<proteinExistence type="predicted"/>
<keyword evidence="2" id="KW-0547">Nucleotide-binding</keyword>
<evidence type="ECO:0000256" key="5">
    <source>
        <dbReference type="SAM" id="MobiDB-lite"/>
    </source>
</evidence>